<proteinExistence type="inferred from homology"/>
<dbReference type="RefSeq" id="WP_184399478.1">
    <property type="nucleotide sequence ID" value="NZ_BAAAJD010000012.1"/>
</dbReference>
<reference evidence="6 7" key="1">
    <citation type="submission" date="2020-08" db="EMBL/GenBank/DDBJ databases">
        <title>Sequencing the genomes of 1000 actinobacteria strains.</title>
        <authorList>
            <person name="Klenk H.-P."/>
        </authorList>
    </citation>
    <scope>NUCLEOTIDE SEQUENCE [LARGE SCALE GENOMIC DNA]</scope>
    <source>
        <strain evidence="6 7">DSM 44551</strain>
    </source>
</reference>
<comment type="caution">
    <text evidence="6">The sequence shown here is derived from an EMBL/GenBank/DDBJ whole genome shotgun (WGS) entry which is preliminary data.</text>
</comment>
<gene>
    <name evidence="6" type="ORF">HDA36_006309</name>
</gene>
<dbReference type="AlphaFoldDB" id="A0A7W8QUZ3"/>
<organism evidence="6 7">
    <name type="scientific">Nocardiopsis composta</name>
    <dbReference type="NCBI Taxonomy" id="157465"/>
    <lineage>
        <taxon>Bacteria</taxon>
        <taxon>Bacillati</taxon>
        <taxon>Actinomycetota</taxon>
        <taxon>Actinomycetes</taxon>
        <taxon>Streptosporangiales</taxon>
        <taxon>Nocardiopsidaceae</taxon>
        <taxon>Nocardiopsis</taxon>
    </lineage>
</organism>
<feature type="region of interest" description="Disordered" evidence="5">
    <location>
        <begin position="220"/>
        <end position="258"/>
    </location>
</feature>
<protein>
    <submittedName>
        <fullName evidence="6">Dipeptidase E</fullName>
        <ecNumber evidence="6">3.4.13.21</ecNumber>
    </submittedName>
</protein>
<accession>A0A7W8QUZ3</accession>
<keyword evidence="4" id="KW-0720">Serine protease</keyword>
<keyword evidence="7" id="KW-1185">Reference proteome</keyword>
<comment type="similarity">
    <text evidence="1">Belongs to the peptidase S51 family.</text>
</comment>
<dbReference type="GO" id="GO:0006508">
    <property type="term" value="P:proteolysis"/>
    <property type="evidence" value="ECO:0007669"/>
    <property type="project" value="UniProtKB-KW"/>
</dbReference>
<evidence type="ECO:0000256" key="2">
    <source>
        <dbReference type="ARBA" id="ARBA00022670"/>
    </source>
</evidence>
<dbReference type="GO" id="GO:0008236">
    <property type="term" value="F:serine-type peptidase activity"/>
    <property type="evidence" value="ECO:0007669"/>
    <property type="project" value="UniProtKB-KW"/>
</dbReference>
<dbReference type="SUPFAM" id="SSF52317">
    <property type="entry name" value="Class I glutamine amidotransferase-like"/>
    <property type="match status" value="1"/>
</dbReference>
<keyword evidence="3 6" id="KW-0378">Hydrolase</keyword>
<dbReference type="NCBIfam" id="NF003642">
    <property type="entry name" value="PRK05282.1"/>
    <property type="match status" value="1"/>
</dbReference>
<evidence type="ECO:0000256" key="5">
    <source>
        <dbReference type="SAM" id="MobiDB-lite"/>
    </source>
</evidence>
<evidence type="ECO:0000256" key="1">
    <source>
        <dbReference type="ARBA" id="ARBA00006534"/>
    </source>
</evidence>
<evidence type="ECO:0000313" key="6">
    <source>
        <dbReference type="EMBL" id="MBB5436161.1"/>
    </source>
</evidence>
<dbReference type="EMBL" id="JACHDB010000002">
    <property type="protein sequence ID" value="MBB5436161.1"/>
    <property type="molecule type" value="Genomic_DNA"/>
</dbReference>
<keyword evidence="6" id="KW-0224">Dipeptidase</keyword>
<sequence>MPELLLFSNSTNHGRGYLDHGWDDVEAFLGGRDRVAFVPFAGGDHAAYTARVAEAFAARGITVTGVPADERAGGVLDGAQAVFVGGGNTFRLVAALQRTGLMDGLRRRVLDGLPYMGASAGTNITAPTLRTTNDMPIVEPPSFAALGFLPFQINPHYLDADPRSTHNGETRETRLTEFLEANDVDVLGLREGTHLRVEGAGAAVDRAVIGGTAVHPRAPGPALLFRRGTPPAEVSGDVTGLFDRTPHFDRPASEPTPS</sequence>
<keyword evidence="2" id="KW-0645">Protease</keyword>
<dbReference type="GO" id="GO:0016805">
    <property type="term" value="F:dipeptidase activity"/>
    <property type="evidence" value="ECO:0007669"/>
    <property type="project" value="UniProtKB-KW"/>
</dbReference>
<evidence type="ECO:0000256" key="3">
    <source>
        <dbReference type="ARBA" id="ARBA00022801"/>
    </source>
</evidence>
<dbReference type="PANTHER" id="PTHR20842">
    <property type="entry name" value="PROTEASE S51 ALPHA-ASPARTYL DIPEPTIDASE"/>
    <property type="match status" value="1"/>
</dbReference>
<dbReference type="CDD" id="cd03146">
    <property type="entry name" value="GAT1_Peptidase_E"/>
    <property type="match status" value="1"/>
</dbReference>
<dbReference type="Pfam" id="PF03575">
    <property type="entry name" value="Peptidase_S51"/>
    <property type="match status" value="1"/>
</dbReference>
<dbReference type="Proteomes" id="UP000572635">
    <property type="component" value="Unassembled WGS sequence"/>
</dbReference>
<dbReference type="EC" id="3.4.13.21" evidence="6"/>
<evidence type="ECO:0000256" key="4">
    <source>
        <dbReference type="ARBA" id="ARBA00022825"/>
    </source>
</evidence>
<name>A0A7W8QUZ3_9ACTN</name>
<evidence type="ECO:0000313" key="7">
    <source>
        <dbReference type="Proteomes" id="UP000572635"/>
    </source>
</evidence>
<dbReference type="Gene3D" id="3.40.50.880">
    <property type="match status" value="1"/>
</dbReference>
<dbReference type="InterPro" id="IPR029062">
    <property type="entry name" value="Class_I_gatase-like"/>
</dbReference>
<dbReference type="PANTHER" id="PTHR20842:SF0">
    <property type="entry name" value="ALPHA-ASPARTYL DIPEPTIDASE"/>
    <property type="match status" value="1"/>
</dbReference>
<dbReference type="InterPro" id="IPR005320">
    <property type="entry name" value="Peptidase_S51"/>
</dbReference>